<protein>
    <submittedName>
        <fullName evidence="2">EthD domain-containing protein</fullName>
    </submittedName>
</protein>
<name>A0ABT8ZRZ8_9SPHN</name>
<dbReference type="InterPro" id="IPR009799">
    <property type="entry name" value="EthD_dom"/>
</dbReference>
<feature type="domain" description="EthD" evidence="1">
    <location>
        <begin position="12"/>
        <end position="101"/>
    </location>
</feature>
<evidence type="ECO:0000313" key="2">
    <source>
        <dbReference type="EMBL" id="MDO7837312.1"/>
    </source>
</evidence>
<gene>
    <name evidence="2" type="ORF">Q4610_19890</name>
</gene>
<dbReference type="EMBL" id="JAUQOM010000021">
    <property type="protein sequence ID" value="MDO7837312.1"/>
    <property type="molecule type" value="Genomic_DNA"/>
</dbReference>
<dbReference type="Gene3D" id="3.30.70.100">
    <property type="match status" value="2"/>
</dbReference>
<dbReference type="Proteomes" id="UP001176471">
    <property type="component" value="Unassembled WGS sequence"/>
</dbReference>
<dbReference type="SUPFAM" id="SSF54909">
    <property type="entry name" value="Dimeric alpha+beta barrel"/>
    <property type="match status" value="1"/>
</dbReference>
<sequence>MFKFMIAGRRHAGFTRLEFSRYYQRVHGGKVLADPDNYVDRYTQNHVIDCCNALQDDGSQLPEVDGVSELWFADAATMQRATSTPHYKSVIQPDETVFTDAARVIVVACAEEEQDVSSPRNGRLKAMRYLRRRAGVTQQAFFEAWRAETARLAAHPVLASRICRLVRNHALPGGEKEVDESFVRGAAINVYDGIESIWFDGAADTDLVSAYRAAVAEEASLIAGLLDPRADLFVVAEERQILPLIRTTGI</sequence>
<keyword evidence="3" id="KW-1185">Reference proteome</keyword>
<evidence type="ECO:0000313" key="3">
    <source>
        <dbReference type="Proteomes" id="UP001176471"/>
    </source>
</evidence>
<dbReference type="InterPro" id="IPR011008">
    <property type="entry name" value="Dimeric_a/b-barrel"/>
</dbReference>
<proteinExistence type="predicted"/>
<organism evidence="2 3">
    <name type="scientific">Sphingobium cyanobacteriorum</name>
    <dbReference type="NCBI Taxonomy" id="3063954"/>
    <lineage>
        <taxon>Bacteria</taxon>
        <taxon>Pseudomonadati</taxon>
        <taxon>Pseudomonadota</taxon>
        <taxon>Alphaproteobacteria</taxon>
        <taxon>Sphingomonadales</taxon>
        <taxon>Sphingomonadaceae</taxon>
        <taxon>Sphingobium</taxon>
    </lineage>
</organism>
<dbReference type="Pfam" id="PF07110">
    <property type="entry name" value="EthD"/>
    <property type="match status" value="1"/>
</dbReference>
<accession>A0ABT8ZRZ8</accession>
<dbReference type="RefSeq" id="WP_304537611.1">
    <property type="nucleotide sequence ID" value="NZ_JAUQOM010000021.1"/>
</dbReference>
<evidence type="ECO:0000259" key="1">
    <source>
        <dbReference type="Pfam" id="PF07110"/>
    </source>
</evidence>
<reference evidence="2" key="1">
    <citation type="submission" date="2023-07" db="EMBL/GenBank/DDBJ databases">
        <title>Bacterial whole genome sequence for Sphingobium sp. HBC34.</title>
        <authorList>
            <person name="Le V."/>
            <person name="Ko S.-R."/>
            <person name="Ahn C.-Y."/>
            <person name="Oh H.-M."/>
        </authorList>
    </citation>
    <scope>NUCLEOTIDE SEQUENCE</scope>
    <source>
        <strain evidence="2">HBC34</strain>
    </source>
</reference>
<comment type="caution">
    <text evidence="2">The sequence shown here is derived from an EMBL/GenBank/DDBJ whole genome shotgun (WGS) entry which is preliminary data.</text>
</comment>